<dbReference type="InParanoid" id="A0A0D0AJH9"/>
<reference evidence="2 3" key="1">
    <citation type="submission" date="2014-04" db="EMBL/GenBank/DDBJ databases">
        <authorList>
            <consortium name="DOE Joint Genome Institute"/>
            <person name="Kuo A."/>
            <person name="Ruytinx J."/>
            <person name="Rineau F."/>
            <person name="Colpaert J."/>
            <person name="Kohler A."/>
            <person name="Nagy L.G."/>
            <person name="Floudas D."/>
            <person name="Copeland A."/>
            <person name="Barry K.W."/>
            <person name="Cichocki N."/>
            <person name="Veneault-Fourrey C."/>
            <person name="LaButti K."/>
            <person name="Lindquist E.A."/>
            <person name="Lipzen A."/>
            <person name="Lundell T."/>
            <person name="Morin E."/>
            <person name="Murat C."/>
            <person name="Sun H."/>
            <person name="Tunlid A."/>
            <person name="Henrissat B."/>
            <person name="Grigoriev I.V."/>
            <person name="Hibbett D.S."/>
            <person name="Martin F."/>
            <person name="Nordberg H.P."/>
            <person name="Cantor M.N."/>
            <person name="Hua S.X."/>
        </authorList>
    </citation>
    <scope>NUCLEOTIDE SEQUENCE [LARGE SCALE GENOMIC DNA]</scope>
    <source>
        <strain evidence="2 3">UH-Slu-Lm8-n1</strain>
    </source>
</reference>
<dbReference type="AlphaFoldDB" id="A0A0D0AJH9"/>
<keyword evidence="3" id="KW-1185">Reference proteome</keyword>
<organism evidence="2 3">
    <name type="scientific">Suillus luteus UH-Slu-Lm8-n1</name>
    <dbReference type="NCBI Taxonomy" id="930992"/>
    <lineage>
        <taxon>Eukaryota</taxon>
        <taxon>Fungi</taxon>
        <taxon>Dikarya</taxon>
        <taxon>Basidiomycota</taxon>
        <taxon>Agaricomycotina</taxon>
        <taxon>Agaricomycetes</taxon>
        <taxon>Agaricomycetidae</taxon>
        <taxon>Boletales</taxon>
        <taxon>Suillineae</taxon>
        <taxon>Suillaceae</taxon>
        <taxon>Suillus</taxon>
    </lineage>
</organism>
<evidence type="ECO:0000256" key="1">
    <source>
        <dbReference type="SAM" id="MobiDB-lite"/>
    </source>
</evidence>
<dbReference type="HOGENOM" id="CLU_2984803_0_0_1"/>
<sequence>TLPLPSSLSAQPATRFDHAPHPPRVESSNPYDSIFLSSYLDTTMGHQSLKSHQAANSP</sequence>
<feature type="compositionally biased region" description="Basic and acidic residues" evidence="1">
    <location>
        <begin position="15"/>
        <end position="24"/>
    </location>
</feature>
<name>A0A0D0AJH9_9AGAM</name>
<reference evidence="3" key="2">
    <citation type="submission" date="2015-01" db="EMBL/GenBank/DDBJ databases">
        <title>Evolutionary Origins and Diversification of the Mycorrhizal Mutualists.</title>
        <authorList>
            <consortium name="DOE Joint Genome Institute"/>
            <consortium name="Mycorrhizal Genomics Consortium"/>
            <person name="Kohler A."/>
            <person name="Kuo A."/>
            <person name="Nagy L.G."/>
            <person name="Floudas D."/>
            <person name="Copeland A."/>
            <person name="Barry K.W."/>
            <person name="Cichocki N."/>
            <person name="Veneault-Fourrey C."/>
            <person name="LaButti K."/>
            <person name="Lindquist E.A."/>
            <person name="Lipzen A."/>
            <person name="Lundell T."/>
            <person name="Morin E."/>
            <person name="Murat C."/>
            <person name="Riley R."/>
            <person name="Ohm R."/>
            <person name="Sun H."/>
            <person name="Tunlid A."/>
            <person name="Henrissat B."/>
            <person name="Grigoriev I.V."/>
            <person name="Hibbett D.S."/>
            <person name="Martin F."/>
        </authorList>
    </citation>
    <scope>NUCLEOTIDE SEQUENCE [LARGE SCALE GENOMIC DNA]</scope>
    <source>
        <strain evidence="3">UH-Slu-Lm8-n1</strain>
    </source>
</reference>
<dbReference type="EMBL" id="KN835760">
    <property type="protein sequence ID" value="KIK34397.1"/>
    <property type="molecule type" value="Genomic_DNA"/>
</dbReference>
<dbReference type="Proteomes" id="UP000054485">
    <property type="component" value="Unassembled WGS sequence"/>
</dbReference>
<proteinExistence type="predicted"/>
<feature type="compositionally biased region" description="Polar residues" evidence="1">
    <location>
        <begin position="1"/>
        <end position="12"/>
    </location>
</feature>
<evidence type="ECO:0000313" key="3">
    <source>
        <dbReference type="Proteomes" id="UP000054485"/>
    </source>
</evidence>
<protein>
    <submittedName>
        <fullName evidence="2">Unplaced genomic scaffold CY34scaffold_629, whole genome shotgun sequence</fullName>
    </submittedName>
</protein>
<accession>A0A0D0AJH9</accession>
<gene>
    <name evidence="2" type="ORF">CY34DRAFT_812955</name>
</gene>
<feature type="non-terminal residue" evidence="2">
    <location>
        <position position="1"/>
    </location>
</feature>
<evidence type="ECO:0000313" key="2">
    <source>
        <dbReference type="EMBL" id="KIK34397.1"/>
    </source>
</evidence>
<feature type="region of interest" description="Disordered" evidence="1">
    <location>
        <begin position="1"/>
        <end position="31"/>
    </location>
</feature>